<dbReference type="EMBL" id="CAJGYM010000006">
    <property type="protein sequence ID" value="CAD6187221.1"/>
    <property type="molecule type" value="Genomic_DNA"/>
</dbReference>
<dbReference type="Gene3D" id="2.20.25.240">
    <property type="match status" value="1"/>
</dbReference>
<dbReference type="OrthoDB" id="5820059at2759"/>
<gene>
    <name evidence="6" type="ORF">CAUJ_LOCUS3140</name>
</gene>
<feature type="region of interest" description="Disordered" evidence="4">
    <location>
        <begin position="357"/>
        <end position="389"/>
    </location>
</feature>
<proteinExistence type="predicted"/>
<protein>
    <recommendedName>
        <fullName evidence="5">FLYWCH-type domain-containing protein</fullName>
    </recommendedName>
</protein>
<reference evidence="6" key="1">
    <citation type="submission" date="2020-10" db="EMBL/GenBank/DDBJ databases">
        <authorList>
            <person name="Kikuchi T."/>
        </authorList>
    </citation>
    <scope>NUCLEOTIDE SEQUENCE</scope>
    <source>
        <strain evidence="6">NKZ352</strain>
    </source>
</reference>
<evidence type="ECO:0000256" key="2">
    <source>
        <dbReference type="ARBA" id="ARBA00022771"/>
    </source>
</evidence>
<evidence type="ECO:0000256" key="1">
    <source>
        <dbReference type="ARBA" id="ARBA00022723"/>
    </source>
</evidence>
<evidence type="ECO:0000256" key="4">
    <source>
        <dbReference type="SAM" id="MobiDB-lite"/>
    </source>
</evidence>
<evidence type="ECO:0000313" key="6">
    <source>
        <dbReference type="EMBL" id="CAD6187221.1"/>
    </source>
</evidence>
<keyword evidence="3" id="KW-0862">Zinc</keyword>
<keyword evidence="2" id="KW-0863">Zinc-finger</keyword>
<dbReference type="Pfam" id="PF04500">
    <property type="entry name" value="FLYWCH"/>
    <property type="match status" value="1"/>
</dbReference>
<evidence type="ECO:0000313" key="7">
    <source>
        <dbReference type="Proteomes" id="UP000835052"/>
    </source>
</evidence>
<dbReference type="AlphaFoldDB" id="A0A8S1GVZ1"/>
<dbReference type="GO" id="GO:0008270">
    <property type="term" value="F:zinc ion binding"/>
    <property type="evidence" value="ECO:0007669"/>
    <property type="project" value="UniProtKB-KW"/>
</dbReference>
<feature type="compositionally biased region" description="Basic residues" evidence="4">
    <location>
        <begin position="534"/>
        <end position="543"/>
    </location>
</feature>
<keyword evidence="7" id="KW-1185">Reference proteome</keyword>
<dbReference type="InterPro" id="IPR007588">
    <property type="entry name" value="Znf_FLYWCH"/>
</dbReference>
<evidence type="ECO:0000259" key="5">
    <source>
        <dbReference type="Pfam" id="PF04500"/>
    </source>
</evidence>
<evidence type="ECO:0000256" key="3">
    <source>
        <dbReference type="ARBA" id="ARBA00022833"/>
    </source>
</evidence>
<feature type="domain" description="FLYWCH-type" evidence="5">
    <location>
        <begin position="407"/>
        <end position="473"/>
    </location>
</feature>
<feature type="region of interest" description="Disordered" evidence="4">
    <location>
        <begin position="533"/>
        <end position="560"/>
    </location>
</feature>
<organism evidence="6 7">
    <name type="scientific">Caenorhabditis auriculariae</name>
    <dbReference type="NCBI Taxonomy" id="2777116"/>
    <lineage>
        <taxon>Eukaryota</taxon>
        <taxon>Metazoa</taxon>
        <taxon>Ecdysozoa</taxon>
        <taxon>Nematoda</taxon>
        <taxon>Chromadorea</taxon>
        <taxon>Rhabditida</taxon>
        <taxon>Rhabditina</taxon>
        <taxon>Rhabditomorpha</taxon>
        <taxon>Rhabditoidea</taxon>
        <taxon>Rhabditidae</taxon>
        <taxon>Peloderinae</taxon>
        <taxon>Caenorhabditis</taxon>
    </lineage>
</organism>
<sequence>MKGQRELRELVSKRRPAIYSGQDSYQPVLESCKVPIGMPDLHQGSFDCGPDFTAGDTKFSCLCVYKFALADHRGDGACQRTTLVAHLCVCGRERQPPRGHCLPFSSVFRTVDCMRCQKPSGEALTAVASTSFTSIPLPLVTYPTALFEVRFVAPWQSYQSAVLERVSCGNTAEIADVLSGGEKEAPHAFVAGSLTSFPTEPTAVHHSHFSRLSIYNYYCHLAPLSTVAKSPTAVMPSACQSCYDSRACLSHLYKVCGGARHFKTRAPIVEIRPRASLPFLVRSFTFYAAADLRFPARPPYLFPNSGQIQHCALGRRWGRWHAPLRQSADLEATSFTSCPSSLFTCLVLSRSTKMLGLEKPGSSDLSSSSTDTSAISPVSVSSIPSSPDKEKKKVSFVSYNPDIPQIVTSFKGYQKLMFQGYRYNIYQVAPERNFKSWRCVCAKKMSDAGQWCKCRAETTMDDKNACTKGAHNHPPRHHVAELEFIKSQLFVTALENPELDAGDLVNQASEYLSDGVSFDNKESVRKSIVLARSRVGKPRKPRSRPSNPLKRMRFDADTEDEDDYKTVTKINKMEHDVSCILPLFNNGLSMVKVESPFRQTTPVHQQSKANDHNNLLHANVLNGMSNPWMGLDDTMTVLWANMLNPMGGMDMLSTIAALTKQTSAAAAPAAMPVNPPQNNLVNNHIPKEATIATSVSTIKETLPAMANIQTSPVIPAANLMPTQPIMKDSSCQTAEEIRVSQCLTSGCGCRVVRVCCCEEGICRNRRTAAC</sequence>
<feature type="compositionally biased region" description="Low complexity" evidence="4">
    <location>
        <begin position="362"/>
        <end position="386"/>
    </location>
</feature>
<name>A0A8S1GVZ1_9PELO</name>
<dbReference type="Proteomes" id="UP000835052">
    <property type="component" value="Unassembled WGS sequence"/>
</dbReference>
<keyword evidence="1" id="KW-0479">Metal-binding</keyword>
<comment type="caution">
    <text evidence="6">The sequence shown here is derived from an EMBL/GenBank/DDBJ whole genome shotgun (WGS) entry which is preliminary data.</text>
</comment>
<accession>A0A8S1GVZ1</accession>